<evidence type="ECO:0000313" key="2">
    <source>
        <dbReference type="EMBL" id="HHJ51814.1"/>
    </source>
</evidence>
<dbReference type="Gene3D" id="1.20.120.520">
    <property type="entry name" value="nmb1532 protein domain like"/>
    <property type="match status" value="1"/>
</dbReference>
<dbReference type="AlphaFoldDB" id="A0A7V5PMH1"/>
<gene>
    <name evidence="2" type="ORF">ENJ89_01355</name>
</gene>
<protein>
    <submittedName>
        <fullName evidence="2">Hemerythrin domain-containing protein</fullName>
    </submittedName>
</protein>
<name>A0A7V5PMH1_CALAY</name>
<accession>A0A7V5PMH1</accession>
<dbReference type="Proteomes" id="UP000886124">
    <property type="component" value="Unassembled WGS sequence"/>
</dbReference>
<dbReference type="Pfam" id="PF01814">
    <property type="entry name" value="Hemerythrin"/>
    <property type="match status" value="1"/>
</dbReference>
<evidence type="ECO:0000259" key="1">
    <source>
        <dbReference type="Pfam" id="PF01814"/>
    </source>
</evidence>
<proteinExistence type="predicted"/>
<dbReference type="EMBL" id="DROD01000096">
    <property type="protein sequence ID" value="HHJ51814.1"/>
    <property type="molecule type" value="Genomic_DNA"/>
</dbReference>
<comment type="caution">
    <text evidence="2">The sequence shown here is derived from an EMBL/GenBank/DDBJ whole genome shotgun (WGS) entry which is preliminary data.</text>
</comment>
<dbReference type="InterPro" id="IPR012312">
    <property type="entry name" value="Hemerythrin-like"/>
</dbReference>
<organism evidence="2">
    <name type="scientific">Caldithrix abyssi</name>
    <dbReference type="NCBI Taxonomy" id="187145"/>
    <lineage>
        <taxon>Bacteria</taxon>
        <taxon>Pseudomonadati</taxon>
        <taxon>Calditrichota</taxon>
        <taxon>Calditrichia</taxon>
        <taxon>Calditrichales</taxon>
        <taxon>Calditrichaceae</taxon>
        <taxon>Caldithrix</taxon>
    </lineage>
</organism>
<sequence length="158" mass="18401">MKRHPALETLSFEHHDALVIALRLQKGLQKNADPQIMKEYALSVYQKHLTHHFHQEEQALLDALKSNPDVGPALERMVAEHQQFARLAQTMAENPQDLKAAIQEYADLLNAHVRFEERELFTLAEKHLSDAQLQEISAYLHREHAPINKDWQPRFWAD</sequence>
<feature type="domain" description="Hemerythrin-like" evidence="1">
    <location>
        <begin position="11"/>
        <end position="124"/>
    </location>
</feature>
<reference evidence="2" key="1">
    <citation type="journal article" date="2020" name="mSystems">
        <title>Genome- and Community-Level Interaction Insights into Carbon Utilization and Element Cycling Functions of Hydrothermarchaeota in Hydrothermal Sediment.</title>
        <authorList>
            <person name="Zhou Z."/>
            <person name="Liu Y."/>
            <person name="Xu W."/>
            <person name="Pan J."/>
            <person name="Luo Z.H."/>
            <person name="Li M."/>
        </authorList>
    </citation>
    <scope>NUCLEOTIDE SEQUENCE [LARGE SCALE GENOMIC DNA]</scope>
    <source>
        <strain evidence="2">HyVt-527</strain>
    </source>
</reference>